<keyword evidence="8" id="KW-1185">Reference proteome</keyword>
<evidence type="ECO:0000313" key="7">
    <source>
        <dbReference type="EMBL" id="MBL6081114.1"/>
    </source>
</evidence>
<dbReference type="RefSeq" id="WP_202834339.1">
    <property type="nucleotide sequence ID" value="NZ_JAETWB010000021.1"/>
</dbReference>
<sequence length="307" mass="31948">MSAAATIQMRTCDGRGAGTPACIPVRGWRQVLARCFWRVFEDRLIGEAAAVAFYALLAVFPALAALVALCGLFVDPEIAAEKLQALAGMLPAGSAEVARDALGRMAAVGSGQVGLAATLLAAALWSATAAAMQLFGALNVAYGEREARGLVRLVGIALLFALGAVAFAVLALGGVLGVPLALAAAAGPGGTMDWLLRLLRWPLLLAAVSVVLALAYRHGPCRACPRWHWVSWGSALAAIAWLLGSAAVSWYMQEVGRYDWLYGSVGAVLGFMLWAWVSTAAVLVGAVINVELERQAMPEAKPAPPVS</sequence>
<feature type="transmembrane region" description="Helical" evidence="6">
    <location>
        <begin position="153"/>
        <end position="186"/>
    </location>
</feature>
<comment type="subcellular location">
    <subcellularLocation>
        <location evidence="1">Cell membrane</location>
        <topology evidence="1">Multi-pass membrane protein</topology>
    </subcellularLocation>
</comment>
<evidence type="ECO:0000256" key="6">
    <source>
        <dbReference type="SAM" id="Phobius"/>
    </source>
</evidence>
<feature type="transmembrane region" description="Helical" evidence="6">
    <location>
        <begin position="198"/>
        <end position="217"/>
    </location>
</feature>
<keyword evidence="4 6" id="KW-1133">Transmembrane helix</keyword>
<evidence type="ECO:0000313" key="8">
    <source>
        <dbReference type="Proteomes" id="UP000660885"/>
    </source>
</evidence>
<comment type="caution">
    <text evidence="7">The sequence shown here is derived from an EMBL/GenBank/DDBJ whole genome shotgun (WGS) entry which is preliminary data.</text>
</comment>
<organism evidence="7 8">
    <name type="scientific">Belnapia arida</name>
    <dbReference type="NCBI Taxonomy" id="2804533"/>
    <lineage>
        <taxon>Bacteria</taxon>
        <taxon>Pseudomonadati</taxon>
        <taxon>Pseudomonadota</taxon>
        <taxon>Alphaproteobacteria</taxon>
        <taxon>Acetobacterales</taxon>
        <taxon>Roseomonadaceae</taxon>
        <taxon>Belnapia</taxon>
    </lineage>
</organism>
<feature type="transmembrane region" description="Helical" evidence="6">
    <location>
        <begin position="264"/>
        <end position="288"/>
    </location>
</feature>
<dbReference type="Pfam" id="PF03631">
    <property type="entry name" value="Virul_fac_BrkB"/>
    <property type="match status" value="1"/>
</dbReference>
<evidence type="ECO:0000256" key="2">
    <source>
        <dbReference type="ARBA" id="ARBA00022475"/>
    </source>
</evidence>
<evidence type="ECO:0000256" key="4">
    <source>
        <dbReference type="ARBA" id="ARBA00022989"/>
    </source>
</evidence>
<dbReference type="EMBL" id="JAETWB010000021">
    <property type="protein sequence ID" value="MBL6081114.1"/>
    <property type="molecule type" value="Genomic_DNA"/>
</dbReference>
<feature type="transmembrane region" description="Helical" evidence="6">
    <location>
        <begin position="229"/>
        <end position="252"/>
    </location>
</feature>
<evidence type="ECO:0000256" key="3">
    <source>
        <dbReference type="ARBA" id="ARBA00022692"/>
    </source>
</evidence>
<dbReference type="PANTHER" id="PTHR30213">
    <property type="entry name" value="INNER MEMBRANE PROTEIN YHJD"/>
    <property type="match status" value="1"/>
</dbReference>
<name>A0ABS1UB09_9PROT</name>
<feature type="transmembrane region" description="Helical" evidence="6">
    <location>
        <begin position="51"/>
        <end position="74"/>
    </location>
</feature>
<reference evidence="7 8" key="1">
    <citation type="submission" date="2021-01" db="EMBL/GenBank/DDBJ databases">
        <title>Belnapia mucosa sp. nov. and Belnapia arida sp. nov., isolated from the Tabernas Desert (Almeria, Spain).</title>
        <authorList>
            <person name="Molina-Menor E."/>
            <person name="Vidal-Verdu A."/>
            <person name="Calonge A."/>
            <person name="Satari L."/>
            <person name="Pereto J."/>
            <person name="Porcar M."/>
        </authorList>
    </citation>
    <scope>NUCLEOTIDE SEQUENCE [LARGE SCALE GENOMIC DNA]</scope>
    <source>
        <strain evidence="7 8">T18</strain>
    </source>
</reference>
<dbReference type="NCBIfam" id="TIGR00765">
    <property type="entry name" value="yihY_not_rbn"/>
    <property type="match status" value="1"/>
</dbReference>
<dbReference type="PIRSF" id="PIRSF035875">
    <property type="entry name" value="RNase_BN"/>
    <property type="match status" value="1"/>
</dbReference>
<protein>
    <submittedName>
        <fullName evidence="7">YihY/virulence factor BrkB family protein</fullName>
    </submittedName>
</protein>
<keyword evidence="5 6" id="KW-0472">Membrane</keyword>
<evidence type="ECO:0000256" key="5">
    <source>
        <dbReference type="ARBA" id="ARBA00023136"/>
    </source>
</evidence>
<dbReference type="InterPro" id="IPR017039">
    <property type="entry name" value="Virul_fac_BrkB"/>
</dbReference>
<keyword evidence="2" id="KW-1003">Cell membrane</keyword>
<feature type="transmembrane region" description="Helical" evidence="6">
    <location>
        <begin position="115"/>
        <end position="141"/>
    </location>
</feature>
<dbReference type="PANTHER" id="PTHR30213:SF0">
    <property type="entry name" value="UPF0761 MEMBRANE PROTEIN YIHY"/>
    <property type="match status" value="1"/>
</dbReference>
<evidence type="ECO:0000256" key="1">
    <source>
        <dbReference type="ARBA" id="ARBA00004651"/>
    </source>
</evidence>
<gene>
    <name evidence="7" type="ORF">JMJ56_24220</name>
</gene>
<dbReference type="Proteomes" id="UP000660885">
    <property type="component" value="Unassembled WGS sequence"/>
</dbReference>
<proteinExistence type="predicted"/>
<accession>A0ABS1UB09</accession>
<keyword evidence="3 6" id="KW-0812">Transmembrane</keyword>